<gene>
    <name evidence="1" type="ORF">FF38_06251</name>
</gene>
<accession>A0A0L0C766</accession>
<dbReference type="EMBL" id="JRES01000824">
    <property type="protein sequence ID" value="KNC28087.1"/>
    <property type="molecule type" value="Genomic_DNA"/>
</dbReference>
<dbReference type="STRING" id="7375.A0A0L0C766"/>
<comment type="caution">
    <text evidence="1">The sequence shown here is derived from an EMBL/GenBank/DDBJ whole genome shotgun (WGS) entry which is preliminary data.</text>
</comment>
<keyword evidence="2" id="KW-1185">Reference proteome</keyword>
<evidence type="ECO:0000313" key="2">
    <source>
        <dbReference type="Proteomes" id="UP000037069"/>
    </source>
</evidence>
<evidence type="ECO:0000313" key="1">
    <source>
        <dbReference type="EMBL" id="KNC28087.1"/>
    </source>
</evidence>
<reference evidence="1 2" key="1">
    <citation type="journal article" date="2015" name="Nat. Commun.">
        <title>Lucilia cuprina genome unlocks parasitic fly biology to underpin future interventions.</title>
        <authorList>
            <person name="Anstead C.A."/>
            <person name="Korhonen P.K."/>
            <person name="Young N.D."/>
            <person name="Hall R.S."/>
            <person name="Jex A.R."/>
            <person name="Murali S.C."/>
            <person name="Hughes D.S."/>
            <person name="Lee S.F."/>
            <person name="Perry T."/>
            <person name="Stroehlein A.J."/>
            <person name="Ansell B.R."/>
            <person name="Breugelmans B."/>
            <person name="Hofmann A."/>
            <person name="Qu J."/>
            <person name="Dugan S."/>
            <person name="Lee S.L."/>
            <person name="Chao H."/>
            <person name="Dinh H."/>
            <person name="Han Y."/>
            <person name="Doddapaneni H.V."/>
            <person name="Worley K.C."/>
            <person name="Muzny D.M."/>
            <person name="Ioannidis P."/>
            <person name="Waterhouse R.M."/>
            <person name="Zdobnov E.M."/>
            <person name="James P.J."/>
            <person name="Bagnall N.H."/>
            <person name="Kotze A.C."/>
            <person name="Gibbs R.A."/>
            <person name="Richards S."/>
            <person name="Batterham P."/>
            <person name="Gasser R.B."/>
        </authorList>
    </citation>
    <scope>NUCLEOTIDE SEQUENCE [LARGE SCALE GENOMIC DNA]</scope>
    <source>
        <strain evidence="1 2">LS</strain>
        <tissue evidence="1">Full body</tissue>
    </source>
</reference>
<name>A0A0L0C766_LUCCU</name>
<organism evidence="1 2">
    <name type="scientific">Lucilia cuprina</name>
    <name type="common">Green bottle fly</name>
    <name type="synonym">Australian sheep blowfly</name>
    <dbReference type="NCBI Taxonomy" id="7375"/>
    <lineage>
        <taxon>Eukaryota</taxon>
        <taxon>Metazoa</taxon>
        <taxon>Ecdysozoa</taxon>
        <taxon>Arthropoda</taxon>
        <taxon>Hexapoda</taxon>
        <taxon>Insecta</taxon>
        <taxon>Pterygota</taxon>
        <taxon>Neoptera</taxon>
        <taxon>Endopterygota</taxon>
        <taxon>Diptera</taxon>
        <taxon>Brachycera</taxon>
        <taxon>Muscomorpha</taxon>
        <taxon>Oestroidea</taxon>
        <taxon>Calliphoridae</taxon>
        <taxon>Luciliinae</taxon>
        <taxon>Lucilia</taxon>
    </lineage>
</organism>
<dbReference type="AlphaFoldDB" id="A0A0L0C766"/>
<dbReference type="Proteomes" id="UP000037069">
    <property type="component" value="Unassembled WGS sequence"/>
</dbReference>
<protein>
    <submittedName>
        <fullName evidence="1">Uncharacterized protein</fullName>
    </submittedName>
</protein>
<sequence length="33" mass="3868">MATLGLSKVFILDKYFTELQKFWETEKKLQGSS</sequence>
<proteinExistence type="predicted"/>